<evidence type="ECO:0000256" key="2">
    <source>
        <dbReference type="ARBA" id="ARBA00023136"/>
    </source>
</evidence>
<evidence type="ECO:0000313" key="8">
    <source>
        <dbReference type="Proteomes" id="UP001190491"/>
    </source>
</evidence>
<evidence type="ECO:0000259" key="4">
    <source>
        <dbReference type="SMART" id="SM00965"/>
    </source>
</evidence>
<reference evidence="5 7" key="1">
    <citation type="submission" date="2023-07" db="EMBL/GenBank/DDBJ databases">
        <authorList>
            <person name="Peeters C."/>
        </authorList>
    </citation>
    <scope>NUCLEOTIDE SEQUENCE</scope>
    <source>
        <strain evidence="6 7">LMG 32965</strain>
        <strain evidence="5">R-77567</strain>
    </source>
</reference>
<dbReference type="Pfam" id="PF13103">
    <property type="entry name" value="TonB_2"/>
    <property type="match status" value="1"/>
</dbReference>
<keyword evidence="2" id="KW-0472">Membrane</keyword>
<dbReference type="EMBL" id="CAUDKO010000004">
    <property type="protein sequence ID" value="CAJ0869466.1"/>
    <property type="molecule type" value="Genomic_DNA"/>
</dbReference>
<dbReference type="RefSeq" id="WP_316857173.1">
    <property type="nucleotide sequence ID" value="NZ_CAUDKO010000004.1"/>
</dbReference>
<accession>A0AAD2C6R8</accession>
<dbReference type="Proteomes" id="UP001189792">
    <property type="component" value="Unassembled WGS sequence"/>
</dbReference>
<dbReference type="Gene3D" id="3.30.1150.10">
    <property type="match status" value="1"/>
</dbReference>
<evidence type="ECO:0000313" key="6">
    <source>
        <dbReference type="EMBL" id="CAJ0877598.1"/>
    </source>
</evidence>
<dbReference type="SUPFAM" id="SSF74653">
    <property type="entry name" value="TolA/TonB C-terminal domain"/>
    <property type="match status" value="1"/>
</dbReference>
<dbReference type="InterPro" id="IPR011662">
    <property type="entry name" value="Secretin/TonB_short_N"/>
</dbReference>
<feature type="domain" description="Secretin/TonB short N-terminal" evidence="4">
    <location>
        <begin position="55"/>
        <end position="106"/>
    </location>
</feature>
<dbReference type="EMBL" id="CAUDLI010000004">
    <property type="protein sequence ID" value="CAJ0877598.1"/>
    <property type="molecule type" value="Genomic_DNA"/>
</dbReference>
<dbReference type="Gene3D" id="3.55.50.30">
    <property type="match status" value="1"/>
</dbReference>
<name>A0AAD2C6R8_9RALS</name>
<dbReference type="Proteomes" id="UP001190491">
    <property type="component" value="Unassembled WGS sequence"/>
</dbReference>
<dbReference type="AlphaFoldDB" id="A0AAD2C6R8"/>
<dbReference type="SMART" id="SM00965">
    <property type="entry name" value="STN"/>
    <property type="match status" value="1"/>
</dbReference>
<keyword evidence="1" id="KW-0813">Transport</keyword>
<keyword evidence="7" id="KW-1185">Reference proteome</keyword>
<comment type="caution">
    <text evidence="5">The sequence shown here is derived from an EMBL/GenBank/DDBJ whole genome shotgun (WGS) entry which is preliminary data.</text>
</comment>
<evidence type="ECO:0000256" key="3">
    <source>
        <dbReference type="ARBA" id="ARBA00023237"/>
    </source>
</evidence>
<keyword evidence="3" id="KW-0998">Cell outer membrane</keyword>
<evidence type="ECO:0000256" key="1">
    <source>
        <dbReference type="ARBA" id="ARBA00022448"/>
    </source>
</evidence>
<organism evidence="5 8">
    <name type="scientific">Ralstonia flatus</name>
    <dbReference type="NCBI Taxonomy" id="3058601"/>
    <lineage>
        <taxon>Bacteria</taxon>
        <taxon>Pseudomonadati</taxon>
        <taxon>Pseudomonadota</taxon>
        <taxon>Betaproteobacteria</taxon>
        <taxon>Burkholderiales</taxon>
        <taxon>Burkholderiaceae</taxon>
        <taxon>Ralstonia</taxon>
    </lineage>
</organism>
<evidence type="ECO:0000313" key="7">
    <source>
        <dbReference type="Proteomes" id="UP001189792"/>
    </source>
</evidence>
<gene>
    <name evidence="6" type="ORF">R77564_02318</name>
    <name evidence="5" type="ORF">R77567_02297</name>
</gene>
<proteinExistence type="predicted"/>
<sequence>MIGICAFQPAVLAGPLEAEPAAIAGAPPADVERWFDIEAQPLQRALEHYGAVTGISLLYDSALTSGRSAPAVRGTMTPHMALLRLLEGSGLAPRYTGNDALVLLPVRPQAGPDANDTGATDLPAQRRYYGLIQRRIRDVFCANAILAQGRHRIALRLWVDASGSIGTVRLLDSTGDAVLDRLVVTALQGAPVGEPVPAFVPQPFTLVVMPRASGQSWGCPAPATSVSVLSMGRRHGG</sequence>
<evidence type="ECO:0000313" key="5">
    <source>
        <dbReference type="EMBL" id="CAJ0869466.1"/>
    </source>
</evidence>
<dbReference type="GO" id="GO:0019867">
    <property type="term" value="C:outer membrane"/>
    <property type="evidence" value="ECO:0007669"/>
    <property type="project" value="InterPro"/>
</dbReference>
<protein>
    <recommendedName>
        <fullName evidence="4">Secretin/TonB short N-terminal domain-containing protein</fullName>
    </recommendedName>
</protein>